<keyword evidence="2" id="KW-1185">Reference proteome</keyword>
<sequence>MGDHADYRYSITIQSDDPALVNCLRSLSQFSQKTGNNRICWGGTKDKDWERDGHRVTFRFSKPAYREGFLAEINRLLPNNLWRESARSDADPARPQA</sequence>
<evidence type="ECO:0000313" key="1">
    <source>
        <dbReference type="EMBL" id="AHG92840.1"/>
    </source>
</evidence>
<dbReference type="HOGENOM" id="CLU_2342730_0_0_0"/>
<reference evidence="1 2" key="1">
    <citation type="journal article" date="2014" name="Genome Announc.">
        <title>Genome Sequence and Methylome of Soil Bacterium Gemmatirosa kalamazoonensis KBS708T, a Member of the Rarely Cultivated Gemmatimonadetes Phylum.</title>
        <authorList>
            <person name="Debruyn J.M."/>
            <person name="Radosevich M."/>
            <person name="Wommack K.E."/>
            <person name="Polson S.W."/>
            <person name="Hauser L.J."/>
            <person name="Fawaz M.N."/>
            <person name="Korlach J."/>
            <person name="Tsai Y.C."/>
        </authorList>
    </citation>
    <scope>NUCLEOTIDE SEQUENCE [LARGE SCALE GENOMIC DNA]</scope>
    <source>
        <strain evidence="1 2">KBS708</strain>
        <plasmid evidence="2">Plasmid 1</plasmid>
    </source>
</reference>
<dbReference type="AlphaFoldDB" id="W0RR98"/>
<dbReference type="EMBL" id="CP007129">
    <property type="protein sequence ID" value="AHG92840.1"/>
    <property type="molecule type" value="Genomic_DNA"/>
</dbReference>
<name>W0RR98_9BACT</name>
<keyword evidence="1" id="KW-0614">Plasmid</keyword>
<dbReference type="KEGG" id="gba:J421_5305"/>
<protein>
    <submittedName>
        <fullName evidence="1">Uncharacterized protein</fullName>
    </submittedName>
</protein>
<accession>W0RR98</accession>
<dbReference type="Proteomes" id="UP000019151">
    <property type="component" value="Plasmid 1"/>
</dbReference>
<geneLocation type="plasmid" evidence="1 2">
    <name>1</name>
</geneLocation>
<evidence type="ECO:0000313" key="2">
    <source>
        <dbReference type="Proteomes" id="UP000019151"/>
    </source>
</evidence>
<gene>
    <name evidence="1" type="ORF">J421_5305</name>
</gene>
<dbReference type="InParanoid" id="W0RR98"/>
<proteinExistence type="predicted"/>
<organism evidence="1 2">
    <name type="scientific">Gemmatirosa kalamazoonensis</name>
    <dbReference type="NCBI Taxonomy" id="861299"/>
    <lineage>
        <taxon>Bacteria</taxon>
        <taxon>Pseudomonadati</taxon>
        <taxon>Gemmatimonadota</taxon>
        <taxon>Gemmatimonadia</taxon>
        <taxon>Gemmatimonadales</taxon>
        <taxon>Gemmatimonadaceae</taxon>
        <taxon>Gemmatirosa</taxon>
    </lineage>
</organism>